<dbReference type="EMBL" id="WHWB01025805">
    <property type="protein sequence ID" value="KAJ7428621.1"/>
    <property type="molecule type" value="Genomic_DNA"/>
</dbReference>
<evidence type="ECO:0000313" key="2">
    <source>
        <dbReference type="Proteomes" id="UP001145742"/>
    </source>
</evidence>
<name>A0ABQ9E0B1_9PASS</name>
<gene>
    <name evidence="1" type="ORF">WISP_01162</name>
</gene>
<accession>A0ABQ9E0B1</accession>
<dbReference type="Gene3D" id="4.10.70.10">
    <property type="entry name" value="Disintegrin domain"/>
    <property type="match status" value="1"/>
</dbReference>
<dbReference type="Proteomes" id="UP001145742">
    <property type="component" value="Unassembled WGS sequence"/>
</dbReference>
<evidence type="ECO:0000313" key="1">
    <source>
        <dbReference type="EMBL" id="KAJ7428621.1"/>
    </source>
</evidence>
<sequence>MLSDLPECLTNIPDVSSVIAPPSCGNGFVEKGEECDCGTPEVLTWAQGGFLAWHRARVHFSQLFLEELWARNQRIRESVGLEEMSEIIKPNP</sequence>
<reference evidence="1" key="1">
    <citation type="submission" date="2019-10" db="EMBL/GenBank/DDBJ databases">
        <authorList>
            <person name="Soares A.E.R."/>
            <person name="Aleixo A."/>
            <person name="Schneider P."/>
            <person name="Miyaki C.Y."/>
            <person name="Schneider M.P."/>
            <person name="Mello C."/>
            <person name="Vasconcelos A.T.R."/>
        </authorList>
    </citation>
    <scope>NUCLEOTIDE SEQUENCE</scope>
    <source>
        <tissue evidence="1">Muscle</tissue>
    </source>
</reference>
<protein>
    <submittedName>
        <fullName evidence="1">Uncharacterized protein</fullName>
    </submittedName>
</protein>
<keyword evidence="2" id="KW-1185">Reference proteome</keyword>
<dbReference type="InterPro" id="IPR036436">
    <property type="entry name" value="Disintegrin_dom_sf"/>
</dbReference>
<organism evidence="1 2">
    <name type="scientific">Willisornis vidua</name>
    <name type="common">Xingu scale-backed antbird</name>
    <dbReference type="NCBI Taxonomy" id="1566151"/>
    <lineage>
        <taxon>Eukaryota</taxon>
        <taxon>Metazoa</taxon>
        <taxon>Chordata</taxon>
        <taxon>Craniata</taxon>
        <taxon>Vertebrata</taxon>
        <taxon>Euteleostomi</taxon>
        <taxon>Archelosauria</taxon>
        <taxon>Archosauria</taxon>
        <taxon>Dinosauria</taxon>
        <taxon>Saurischia</taxon>
        <taxon>Theropoda</taxon>
        <taxon>Coelurosauria</taxon>
        <taxon>Aves</taxon>
        <taxon>Neognathae</taxon>
        <taxon>Neoaves</taxon>
        <taxon>Telluraves</taxon>
        <taxon>Australaves</taxon>
        <taxon>Passeriformes</taxon>
        <taxon>Thamnophilidae</taxon>
        <taxon>Willisornis</taxon>
    </lineage>
</organism>
<proteinExistence type="predicted"/>
<comment type="caution">
    <text evidence="1">The sequence shown here is derived from an EMBL/GenBank/DDBJ whole genome shotgun (WGS) entry which is preliminary data.</text>
</comment>